<comment type="caution">
    <text evidence="3">The sequence shown here is derived from an EMBL/GenBank/DDBJ whole genome shotgun (WGS) entry which is preliminary data.</text>
</comment>
<proteinExistence type="predicted"/>
<dbReference type="SUPFAM" id="SSF53323">
    <property type="entry name" value="Pyruvate-ferredoxin oxidoreductase, PFOR, domain III"/>
    <property type="match status" value="1"/>
</dbReference>
<dbReference type="Gene3D" id="3.40.50.970">
    <property type="match status" value="2"/>
</dbReference>
<dbReference type="RefSeq" id="WP_044351906.1">
    <property type="nucleotide sequence ID" value="NZ_AZAC01000056.1"/>
</dbReference>
<dbReference type="PROSITE" id="PS51379">
    <property type="entry name" value="4FE4S_FER_2"/>
    <property type="match status" value="1"/>
</dbReference>
<keyword evidence="1" id="KW-0560">Oxidoreductase</keyword>
<keyword evidence="3" id="KW-0670">Pyruvate</keyword>
<dbReference type="AlphaFoldDB" id="A0A0D2HL21"/>
<dbReference type="InParanoid" id="A0A0D2HL21"/>
<keyword evidence="4" id="KW-1185">Reference proteome</keyword>
<evidence type="ECO:0000259" key="2">
    <source>
        <dbReference type="PROSITE" id="PS51379"/>
    </source>
</evidence>
<dbReference type="InterPro" id="IPR019752">
    <property type="entry name" value="Pyrv/ketoisovalerate_OxRed_cat"/>
</dbReference>
<name>A0A0D2HL21_9BACT</name>
<dbReference type="SUPFAM" id="SSF54862">
    <property type="entry name" value="4Fe-4S ferredoxins"/>
    <property type="match status" value="1"/>
</dbReference>
<dbReference type="PANTHER" id="PTHR43854:SF1">
    <property type="entry name" value="INDOLEPYRUVATE OXIDOREDUCTASE SUBUNIT IORB"/>
    <property type="match status" value="1"/>
</dbReference>
<reference evidence="3 4" key="1">
    <citation type="submission" date="2013-11" db="EMBL/GenBank/DDBJ databases">
        <title>Metagenomic analysis of a methanogenic consortium involved in long chain n-alkane degradation.</title>
        <authorList>
            <person name="Davidova I.A."/>
            <person name="Callaghan A.V."/>
            <person name="Wawrik B."/>
            <person name="Pruitt S."/>
            <person name="Marks C."/>
            <person name="Duncan K.E."/>
            <person name="Suflita J.M."/>
        </authorList>
    </citation>
    <scope>NUCLEOTIDE SEQUENCE [LARGE SCALE GENOMIC DNA]</scope>
    <source>
        <strain evidence="3 4">SPR</strain>
    </source>
</reference>
<dbReference type="STRING" id="1429043.X474_23855"/>
<dbReference type="GO" id="GO:0030976">
    <property type="term" value="F:thiamine pyrophosphate binding"/>
    <property type="evidence" value="ECO:0007669"/>
    <property type="project" value="InterPro"/>
</dbReference>
<dbReference type="CDD" id="cd07034">
    <property type="entry name" value="TPP_PYR_PFOR_IOR-alpha_like"/>
    <property type="match status" value="1"/>
</dbReference>
<dbReference type="GO" id="GO:0016903">
    <property type="term" value="F:oxidoreductase activity, acting on the aldehyde or oxo group of donors"/>
    <property type="evidence" value="ECO:0007669"/>
    <property type="project" value="InterPro"/>
</dbReference>
<dbReference type="GO" id="GO:0044281">
    <property type="term" value="P:small molecule metabolic process"/>
    <property type="evidence" value="ECO:0007669"/>
    <property type="project" value="UniProtKB-ARBA"/>
</dbReference>
<dbReference type="InterPro" id="IPR052198">
    <property type="entry name" value="IorB_Oxidoreductase"/>
</dbReference>
<dbReference type="InterPro" id="IPR011766">
    <property type="entry name" value="TPP_enzyme_TPP-bd"/>
</dbReference>
<dbReference type="Gene3D" id="3.40.920.10">
    <property type="entry name" value="Pyruvate-ferredoxin oxidoreductase, PFOR, domain III"/>
    <property type="match status" value="1"/>
</dbReference>
<dbReference type="Pfam" id="PF02775">
    <property type="entry name" value="TPP_enzyme_C"/>
    <property type="match status" value="1"/>
</dbReference>
<dbReference type="InterPro" id="IPR029061">
    <property type="entry name" value="THDP-binding"/>
</dbReference>
<dbReference type="InterPro" id="IPR002880">
    <property type="entry name" value="Pyrv_Fd/Flavodoxin_OxRdtase_N"/>
</dbReference>
<dbReference type="EMBL" id="AZAC01000056">
    <property type="protein sequence ID" value="KIX11338.1"/>
    <property type="molecule type" value="Genomic_DNA"/>
</dbReference>
<dbReference type="SUPFAM" id="SSF52518">
    <property type="entry name" value="Thiamin diphosphate-binding fold (THDP-binding)"/>
    <property type="match status" value="2"/>
</dbReference>
<dbReference type="PANTHER" id="PTHR43854">
    <property type="entry name" value="INDOLEPYRUVATE OXIDOREDUCTASE SUBUNIT IORB"/>
    <property type="match status" value="1"/>
</dbReference>
<dbReference type="Proteomes" id="UP000032233">
    <property type="component" value="Unassembled WGS sequence"/>
</dbReference>
<sequence length="833" mass="90526">MSTMQKLCTAPAGQAEVLQGNIAFAAGIVRAGIHATDGYPGTPSSEVIDKGLSQVQDMLTVGWSINEAVASGVAHGHTLAGRDCVVTMKIPGLFQAGDIFTSSSLFTQPRGSMIWYVASDFTPSSTQHTIDPRPLFKSCFMPVFEPRNHQEMHEAASIAVAIGRELYTPVVIMPSGVLCHSEGLVRLMEPQKREPVQMPEDMRSFNCLPNVCRVNYDMMMETRMPALTKMVEETPLNKWIKGSGKRGVITYGVNSMYLEEVRELFFPDLDVLSLAFTNPLPKKLIKEFYDSIDGDVYVIEDGYRFLEEALNAQGLQVKGKPEYSRITEWSPATIAEVLGHKVEATSAKINPVPRPPMICAGCPYRLFGEEVKKMRKKGKLDVTFGDIGCNSLLYFMNAMDTGLAMGASESKRTGYVLSQPEKAGRCLSIIGDGTECHSGMDATRNAIFRNVAGVKVILDNEWTAMTGGQPSATSPVNLAGDPQRMDINAVLKAHGANVIEVSGYDRKGLQKALKEALALADEKSEFTTVVVRGTCIRKVPKEKYGQKLIVDADKCKRCGLCNICPGIEADESGLPSFTNLCSGCVSQNPACLQMCPTGAISIDNAPQKAKTGAKVELPEAPAELEPYKLDQADLPERLSVAIRGVGGQGNLFFGRVLTQLAFLAGYDQSNVIKGETHGMAQMGGPVISTFACGKAYSPQLLPGSADCLVSMEMSEVFRPGFREMLKKGGKVLLAQTAMLPQGLKADQYPERQAILNELTDFEVNFVDVLEASIKLGDHAGRSANVVMMGVMSKTAPFDVFPESLWLEAIKRNSPKPAIWQMNYAAFQAGRELV</sequence>
<dbReference type="OrthoDB" id="9804603at2"/>
<dbReference type="InterPro" id="IPR017896">
    <property type="entry name" value="4Fe4S_Fe-S-bd"/>
</dbReference>
<accession>A0A0D2HL21</accession>
<organism evidence="3 4">
    <name type="scientific">Dethiosulfatarculus sandiegensis</name>
    <dbReference type="NCBI Taxonomy" id="1429043"/>
    <lineage>
        <taxon>Bacteria</taxon>
        <taxon>Pseudomonadati</taxon>
        <taxon>Thermodesulfobacteriota</taxon>
        <taxon>Desulfarculia</taxon>
        <taxon>Desulfarculales</taxon>
        <taxon>Desulfarculaceae</taxon>
        <taxon>Dethiosulfatarculus</taxon>
    </lineage>
</organism>
<dbReference type="PATRIC" id="fig|1429043.3.peg.5042"/>
<gene>
    <name evidence="3" type="ORF">X474_23855</name>
</gene>
<protein>
    <submittedName>
        <fullName evidence="3">Pyruvate ferredoxin oxidoreductase</fullName>
    </submittedName>
</protein>
<feature type="domain" description="4Fe-4S ferredoxin-type" evidence="2">
    <location>
        <begin position="573"/>
        <end position="605"/>
    </location>
</feature>
<dbReference type="CDD" id="cd02008">
    <property type="entry name" value="TPP_IOR_alpha"/>
    <property type="match status" value="1"/>
</dbReference>
<dbReference type="Pfam" id="PF01558">
    <property type="entry name" value="POR"/>
    <property type="match status" value="1"/>
</dbReference>
<dbReference type="InterPro" id="IPR002869">
    <property type="entry name" value="Pyrv_flavodox_OxRed_cen"/>
</dbReference>
<evidence type="ECO:0000256" key="1">
    <source>
        <dbReference type="ARBA" id="ARBA00023002"/>
    </source>
</evidence>
<evidence type="ECO:0000313" key="4">
    <source>
        <dbReference type="Proteomes" id="UP000032233"/>
    </source>
</evidence>
<evidence type="ECO:0000313" key="3">
    <source>
        <dbReference type="EMBL" id="KIX11338.1"/>
    </source>
</evidence>